<keyword evidence="8" id="KW-1185">Reference proteome</keyword>
<reference evidence="7" key="1">
    <citation type="submission" date="2025-08" db="UniProtKB">
        <authorList>
            <consortium name="Ensembl"/>
        </authorList>
    </citation>
    <scope>IDENTIFICATION</scope>
</reference>
<reference evidence="7" key="2">
    <citation type="submission" date="2025-09" db="UniProtKB">
        <authorList>
            <consortium name="Ensembl"/>
        </authorList>
    </citation>
    <scope>IDENTIFICATION</scope>
</reference>
<dbReference type="GeneTree" id="ENSGT00940000155774"/>
<feature type="compositionally biased region" description="Acidic residues" evidence="5">
    <location>
        <begin position="16"/>
        <end position="36"/>
    </location>
</feature>
<dbReference type="GO" id="GO:0003724">
    <property type="term" value="F:RNA helicase activity"/>
    <property type="evidence" value="ECO:0007669"/>
    <property type="project" value="TreeGrafter"/>
</dbReference>
<keyword evidence="3" id="KW-0347">Helicase</keyword>
<name>A0A3P9D865_9CICH</name>
<dbReference type="GO" id="GO:0005829">
    <property type="term" value="C:cytosol"/>
    <property type="evidence" value="ECO:0007669"/>
    <property type="project" value="TreeGrafter"/>
</dbReference>
<sequence length="379" mass="42303">MPFLFVHFLSSGQSVPDEEEEEEVEEEYTDESDSSDIEDRGPPGTTSPISWPISDYPLQLDHGTARASTHARATDDRTSTTWSTSGTTNEASWSTIWPTSWPPTRFLGWKSPTKIQIEAIPVALQGKDVIGLAETGSGKTVPSLCLSSSRAGLPQRLHTLVLTPTRELAFQISEQFEALGSSIGAACSSAEALCSKSVINLEGIPRERRTFLFSATMTKKVSLESSLKDPVKCRVHTCTCADHVLTVCCDLLKLFYIHGGAVVRNLGITNKRLGALNKFKSKSRSVCWRLTYRGDYIHRVGRTARADDLEILTFYDVELFQRIEKEEVMMLVERVSEAQRFAKIVSHPVFIVSFSVFVRYSLNWKKKTCCVKTMVHKPV</sequence>
<keyword evidence="2" id="KW-0378">Hydrolase</keyword>
<dbReference type="SMART" id="SM00487">
    <property type="entry name" value="DEXDc"/>
    <property type="match status" value="1"/>
</dbReference>
<evidence type="ECO:0000256" key="5">
    <source>
        <dbReference type="SAM" id="MobiDB-lite"/>
    </source>
</evidence>
<dbReference type="Ensembl" id="ENSMZET00005031865.1">
    <property type="protein sequence ID" value="ENSMZEP00005030885.1"/>
    <property type="gene ID" value="ENSMZEG00005022989.1"/>
</dbReference>
<protein>
    <submittedName>
        <fullName evidence="7">DEAD-box helicase 47</fullName>
    </submittedName>
</protein>
<evidence type="ECO:0000256" key="2">
    <source>
        <dbReference type="ARBA" id="ARBA00022801"/>
    </source>
</evidence>
<dbReference type="GO" id="GO:0003676">
    <property type="term" value="F:nucleic acid binding"/>
    <property type="evidence" value="ECO:0007669"/>
    <property type="project" value="InterPro"/>
</dbReference>
<accession>A0A3P9D865</accession>
<dbReference type="Gene3D" id="3.40.50.300">
    <property type="entry name" value="P-loop containing nucleotide triphosphate hydrolases"/>
    <property type="match status" value="1"/>
</dbReference>
<dbReference type="Proteomes" id="UP000265160">
    <property type="component" value="Unplaced"/>
</dbReference>
<dbReference type="InterPro" id="IPR011545">
    <property type="entry name" value="DEAD/DEAH_box_helicase_dom"/>
</dbReference>
<dbReference type="GO" id="GO:0016787">
    <property type="term" value="F:hydrolase activity"/>
    <property type="evidence" value="ECO:0007669"/>
    <property type="project" value="UniProtKB-KW"/>
</dbReference>
<dbReference type="AlphaFoldDB" id="A0A3P9D865"/>
<evidence type="ECO:0000259" key="6">
    <source>
        <dbReference type="PROSITE" id="PS51192"/>
    </source>
</evidence>
<feature type="region of interest" description="Disordered" evidence="5">
    <location>
        <begin position="9"/>
        <end position="94"/>
    </location>
</feature>
<dbReference type="PROSITE" id="PS51192">
    <property type="entry name" value="HELICASE_ATP_BIND_1"/>
    <property type="match status" value="1"/>
</dbReference>
<dbReference type="InterPro" id="IPR027417">
    <property type="entry name" value="P-loop_NTPase"/>
</dbReference>
<feature type="compositionally biased region" description="Low complexity" evidence="5">
    <location>
        <begin position="79"/>
        <end position="88"/>
    </location>
</feature>
<feature type="domain" description="Helicase ATP-binding" evidence="6">
    <location>
        <begin position="120"/>
        <end position="235"/>
    </location>
</feature>
<evidence type="ECO:0000313" key="7">
    <source>
        <dbReference type="Ensembl" id="ENSMZEP00005030885.1"/>
    </source>
</evidence>
<dbReference type="GO" id="GO:0005524">
    <property type="term" value="F:ATP binding"/>
    <property type="evidence" value="ECO:0007669"/>
    <property type="project" value="UniProtKB-KW"/>
</dbReference>
<evidence type="ECO:0000313" key="8">
    <source>
        <dbReference type="Proteomes" id="UP000265160"/>
    </source>
</evidence>
<proteinExistence type="predicted"/>
<keyword evidence="4" id="KW-0067">ATP-binding</keyword>
<dbReference type="PANTHER" id="PTHR47959">
    <property type="entry name" value="ATP-DEPENDENT RNA HELICASE RHLE-RELATED"/>
    <property type="match status" value="1"/>
</dbReference>
<evidence type="ECO:0000256" key="3">
    <source>
        <dbReference type="ARBA" id="ARBA00022806"/>
    </source>
</evidence>
<dbReference type="SUPFAM" id="SSF52540">
    <property type="entry name" value="P-loop containing nucleoside triphosphate hydrolases"/>
    <property type="match status" value="1"/>
</dbReference>
<evidence type="ECO:0000256" key="4">
    <source>
        <dbReference type="ARBA" id="ARBA00022840"/>
    </source>
</evidence>
<organism evidence="7 8">
    <name type="scientific">Maylandia zebra</name>
    <name type="common">zebra mbuna</name>
    <dbReference type="NCBI Taxonomy" id="106582"/>
    <lineage>
        <taxon>Eukaryota</taxon>
        <taxon>Metazoa</taxon>
        <taxon>Chordata</taxon>
        <taxon>Craniata</taxon>
        <taxon>Vertebrata</taxon>
        <taxon>Euteleostomi</taxon>
        <taxon>Actinopterygii</taxon>
        <taxon>Neopterygii</taxon>
        <taxon>Teleostei</taxon>
        <taxon>Neoteleostei</taxon>
        <taxon>Acanthomorphata</taxon>
        <taxon>Ovalentaria</taxon>
        <taxon>Cichlomorphae</taxon>
        <taxon>Cichliformes</taxon>
        <taxon>Cichlidae</taxon>
        <taxon>African cichlids</taxon>
        <taxon>Pseudocrenilabrinae</taxon>
        <taxon>Haplochromini</taxon>
        <taxon>Maylandia</taxon>
        <taxon>Maylandia zebra complex</taxon>
    </lineage>
</organism>
<keyword evidence="1" id="KW-0547">Nucleotide-binding</keyword>
<dbReference type="PANTHER" id="PTHR47959:SF20">
    <property type="entry name" value="RNA HELICASE"/>
    <property type="match status" value="1"/>
</dbReference>
<dbReference type="InterPro" id="IPR014001">
    <property type="entry name" value="Helicase_ATP-bd"/>
</dbReference>
<dbReference type="Pfam" id="PF00270">
    <property type="entry name" value="DEAD"/>
    <property type="match status" value="1"/>
</dbReference>
<dbReference type="InterPro" id="IPR050079">
    <property type="entry name" value="DEAD_box_RNA_helicase"/>
</dbReference>
<evidence type="ECO:0000256" key="1">
    <source>
        <dbReference type="ARBA" id="ARBA00022741"/>
    </source>
</evidence>